<organism evidence="17 18">
    <name type="scientific">Fulvimarina endophytica</name>
    <dbReference type="NCBI Taxonomy" id="2293836"/>
    <lineage>
        <taxon>Bacteria</taxon>
        <taxon>Pseudomonadati</taxon>
        <taxon>Pseudomonadota</taxon>
        <taxon>Alphaproteobacteria</taxon>
        <taxon>Hyphomicrobiales</taxon>
        <taxon>Aurantimonadaceae</taxon>
        <taxon>Fulvimarina</taxon>
    </lineage>
</organism>
<dbReference type="GO" id="GO:0005737">
    <property type="term" value="C:cytoplasm"/>
    <property type="evidence" value="ECO:0007669"/>
    <property type="project" value="UniProtKB-SubCell"/>
</dbReference>
<comment type="catalytic activity">
    <reaction evidence="14 15">
        <text>2 cob(II)alamin + reduced [electron-transfer flavoprotein] + 2 ATP = 2 adenosylcob(III)alamin + 2 triphosphate + oxidized [electron-transfer flavoprotein] + 3 H(+)</text>
        <dbReference type="Rhea" id="RHEA:28671"/>
        <dbReference type="Rhea" id="RHEA-COMP:10685"/>
        <dbReference type="Rhea" id="RHEA-COMP:10686"/>
        <dbReference type="ChEBI" id="CHEBI:15378"/>
        <dbReference type="ChEBI" id="CHEBI:16304"/>
        <dbReference type="ChEBI" id="CHEBI:18036"/>
        <dbReference type="ChEBI" id="CHEBI:18408"/>
        <dbReference type="ChEBI" id="CHEBI:30616"/>
        <dbReference type="ChEBI" id="CHEBI:57692"/>
        <dbReference type="ChEBI" id="CHEBI:58307"/>
        <dbReference type="EC" id="2.5.1.17"/>
    </reaction>
</comment>
<dbReference type="SUPFAM" id="SSF89028">
    <property type="entry name" value="Cobalamin adenosyltransferase-like"/>
    <property type="match status" value="1"/>
</dbReference>
<name>A0A371WZN1_9HYPH</name>
<keyword evidence="15" id="KW-0169">Cobalamin biosynthesis</keyword>
<evidence type="ECO:0000256" key="6">
    <source>
        <dbReference type="ARBA" id="ARBA00022490"/>
    </source>
</evidence>
<proteinExistence type="inferred from homology"/>
<evidence type="ECO:0000313" key="18">
    <source>
        <dbReference type="Proteomes" id="UP000264310"/>
    </source>
</evidence>
<reference evidence="17 18" key="1">
    <citation type="submission" date="2018-08" db="EMBL/GenBank/DDBJ databases">
        <title>Fulvimarina sp. 85, whole genome shotgun sequence.</title>
        <authorList>
            <person name="Tuo L."/>
        </authorList>
    </citation>
    <scope>NUCLEOTIDE SEQUENCE [LARGE SCALE GENOMIC DNA]</scope>
    <source>
        <strain evidence="17 18">85</strain>
    </source>
</reference>
<dbReference type="EC" id="2.5.1.17" evidence="4 15"/>
<evidence type="ECO:0000313" key="17">
    <source>
        <dbReference type="EMBL" id="RFC62450.1"/>
    </source>
</evidence>
<sequence length="188" mass="20833">MVKLNKIYTRTGDKGETMLGNGERRQKDDLRVETYGTVDELNAVIGLARLHSEGAMDEMLATIQNELFDLGADLATPDTGKDLGFEPLKIIESQVDRLEAEIDAMNEKLEPLKSFVLPAGSPLAAHLHHARTVARRAERLMVALARREPVAGTAMRYVNRLSDHLFVCGRIANEDGRADVLWVPGKSR</sequence>
<comment type="pathway">
    <text evidence="2 15">Cofactor biosynthesis; adenosylcobalamin biosynthesis; adenosylcobalamin from cob(II)yrinate a,c-diamide: step 2/7.</text>
</comment>
<comment type="similarity">
    <text evidence="3 15">Belongs to the Cob(I)alamin adenosyltransferase family.</text>
</comment>
<dbReference type="NCBIfam" id="TIGR00636">
    <property type="entry name" value="PduO_Nterm"/>
    <property type="match status" value="1"/>
</dbReference>
<evidence type="ECO:0000256" key="15">
    <source>
        <dbReference type="RuleBase" id="RU366026"/>
    </source>
</evidence>
<dbReference type="PANTHER" id="PTHR12213">
    <property type="entry name" value="CORRINOID ADENOSYLTRANSFERASE"/>
    <property type="match status" value="1"/>
</dbReference>
<evidence type="ECO:0000256" key="14">
    <source>
        <dbReference type="ARBA" id="ARBA00048692"/>
    </source>
</evidence>
<evidence type="ECO:0000256" key="12">
    <source>
        <dbReference type="ARBA" id="ARBA00033354"/>
    </source>
</evidence>
<evidence type="ECO:0000256" key="10">
    <source>
        <dbReference type="ARBA" id="ARBA00031529"/>
    </source>
</evidence>
<dbReference type="Proteomes" id="UP000264310">
    <property type="component" value="Unassembled WGS sequence"/>
</dbReference>
<accession>A0A371WZN1</accession>
<dbReference type="GO" id="GO:0005524">
    <property type="term" value="F:ATP binding"/>
    <property type="evidence" value="ECO:0007669"/>
    <property type="project" value="UniProtKB-UniRule"/>
</dbReference>
<dbReference type="EMBL" id="QURL01000007">
    <property type="protein sequence ID" value="RFC62450.1"/>
    <property type="molecule type" value="Genomic_DNA"/>
</dbReference>
<evidence type="ECO:0000256" key="2">
    <source>
        <dbReference type="ARBA" id="ARBA00005121"/>
    </source>
</evidence>
<evidence type="ECO:0000256" key="8">
    <source>
        <dbReference type="ARBA" id="ARBA00022741"/>
    </source>
</evidence>
<comment type="catalytic activity">
    <reaction evidence="13 15">
        <text>2 cob(II)yrinate a,c diamide + reduced [electron-transfer flavoprotein] + 2 ATP = 2 adenosylcob(III)yrinate a,c-diamide + 2 triphosphate + oxidized [electron-transfer flavoprotein] + 3 H(+)</text>
        <dbReference type="Rhea" id="RHEA:11528"/>
        <dbReference type="Rhea" id="RHEA-COMP:10685"/>
        <dbReference type="Rhea" id="RHEA-COMP:10686"/>
        <dbReference type="ChEBI" id="CHEBI:15378"/>
        <dbReference type="ChEBI" id="CHEBI:18036"/>
        <dbReference type="ChEBI" id="CHEBI:30616"/>
        <dbReference type="ChEBI" id="CHEBI:57692"/>
        <dbReference type="ChEBI" id="CHEBI:58307"/>
        <dbReference type="ChEBI" id="CHEBI:58503"/>
        <dbReference type="ChEBI" id="CHEBI:58537"/>
        <dbReference type="EC" id="2.5.1.17"/>
    </reaction>
</comment>
<dbReference type="InterPro" id="IPR016030">
    <property type="entry name" value="CblAdoTrfase-like"/>
</dbReference>
<gene>
    <name evidence="17" type="ORF">DYI37_16650</name>
</gene>
<dbReference type="OrthoDB" id="9778896at2"/>
<dbReference type="FunFam" id="1.20.1200.10:FF:000003">
    <property type="entry name" value="ATP:cob(I)alamin adenosyltransferase"/>
    <property type="match status" value="1"/>
</dbReference>
<evidence type="ECO:0000256" key="9">
    <source>
        <dbReference type="ARBA" id="ARBA00022840"/>
    </source>
</evidence>
<dbReference type="InterPro" id="IPR029499">
    <property type="entry name" value="PduO-typ"/>
</dbReference>
<evidence type="ECO:0000256" key="4">
    <source>
        <dbReference type="ARBA" id="ARBA00012454"/>
    </source>
</evidence>
<dbReference type="GO" id="GO:0008817">
    <property type="term" value="F:corrinoid adenosyltransferase activity"/>
    <property type="evidence" value="ECO:0007669"/>
    <property type="project" value="UniProtKB-UniRule"/>
</dbReference>
<evidence type="ECO:0000256" key="1">
    <source>
        <dbReference type="ARBA" id="ARBA00004496"/>
    </source>
</evidence>
<evidence type="ECO:0000256" key="7">
    <source>
        <dbReference type="ARBA" id="ARBA00022679"/>
    </source>
</evidence>
<comment type="subcellular location">
    <subcellularLocation>
        <location evidence="1">Cytoplasm</location>
    </subcellularLocation>
</comment>
<feature type="domain" description="Cobalamin adenosyltransferase-like" evidence="16">
    <location>
        <begin position="7"/>
        <end position="171"/>
    </location>
</feature>
<evidence type="ECO:0000256" key="13">
    <source>
        <dbReference type="ARBA" id="ARBA00048555"/>
    </source>
</evidence>
<dbReference type="PANTHER" id="PTHR12213:SF0">
    <property type="entry name" value="CORRINOID ADENOSYLTRANSFERASE MMAB"/>
    <property type="match status" value="1"/>
</dbReference>
<evidence type="ECO:0000256" key="11">
    <source>
        <dbReference type="ARBA" id="ARBA00033334"/>
    </source>
</evidence>
<protein>
    <recommendedName>
        <fullName evidence="5 15">Corrinoid adenosyltransferase</fullName>
        <ecNumber evidence="4 15">2.5.1.17</ecNumber>
    </recommendedName>
    <alternativeName>
        <fullName evidence="10 15">Cob(II)alamin adenosyltransferase</fullName>
    </alternativeName>
    <alternativeName>
        <fullName evidence="12 15">Cob(II)yrinic acid a,c-diamide adenosyltransferase</fullName>
    </alternativeName>
    <alternativeName>
        <fullName evidence="11 15">Cobinamide/cobalamin adenosyltransferase</fullName>
    </alternativeName>
</protein>
<keyword evidence="7 15" id="KW-0808">Transferase</keyword>
<keyword evidence="6" id="KW-0963">Cytoplasm</keyword>
<evidence type="ECO:0000256" key="3">
    <source>
        <dbReference type="ARBA" id="ARBA00007487"/>
    </source>
</evidence>
<dbReference type="GO" id="GO:0009236">
    <property type="term" value="P:cobalamin biosynthetic process"/>
    <property type="evidence" value="ECO:0007669"/>
    <property type="project" value="UniProtKB-UniRule"/>
</dbReference>
<dbReference type="Pfam" id="PF01923">
    <property type="entry name" value="Cob_adeno_trans"/>
    <property type="match status" value="1"/>
</dbReference>
<keyword evidence="8 15" id="KW-0547">Nucleotide-binding</keyword>
<comment type="caution">
    <text evidence="17">The sequence shown here is derived from an EMBL/GenBank/DDBJ whole genome shotgun (WGS) entry which is preliminary data.</text>
</comment>
<dbReference type="Gene3D" id="1.20.1200.10">
    <property type="entry name" value="Cobalamin adenosyltransferase-like"/>
    <property type="match status" value="1"/>
</dbReference>
<evidence type="ECO:0000259" key="16">
    <source>
        <dbReference type="Pfam" id="PF01923"/>
    </source>
</evidence>
<dbReference type="InterPro" id="IPR036451">
    <property type="entry name" value="CblAdoTrfase-like_sf"/>
</dbReference>
<keyword evidence="18" id="KW-1185">Reference proteome</keyword>
<dbReference type="UniPathway" id="UPA00148">
    <property type="reaction ID" value="UER00233"/>
</dbReference>
<evidence type="ECO:0000256" key="5">
    <source>
        <dbReference type="ARBA" id="ARBA00020963"/>
    </source>
</evidence>
<dbReference type="AlphaFoldDB" id="A0A371WZN1"/>
<dbReference type="RefSeq" id="WP_116684388.1">
    <property type="nucleotide sequence ID" value="NZ_QURL01000007.1"/>
</dbReference>
<keyword evidence="9 15" id="KW-0067">ATP-binding</keyword>